<sequence length="199" mass="21734">MTKTIEDAYSSYNLVDESSSQALKEKISLKARDLLPRYMEPVPLSFAVHNYENLMKTSYDAGTGIGLTNVALQVFTDAKQSSGSGLGSKIDIIVVKGTVPQTHIDLLSEASVGVHKAICRSRKSKNSQRMDSHGICFVSLPNTGAGNTWRKLTYRDNSDRGFCNYIELPDVLSPLTITGDFLRKMLLGSVVSPAIRGSE</sequence>
<reference evidence="2" key="2">
    <citation type="journal article" date="2013" name="PLoS Genet.">
        <title>Comparative genome structure, secondary metabolite, and effector coding capacity across Cochliobolus pathogens.</title>
        <authorList>
            <person name="Condon B.J."/>
            <person name="Leng Y."/>
            <person name="Wu D."/>
            <person name="Bushley K.E."/>
            <person name="Ohm R.A."/>
            <person name="Otillar R."/>
            <person name="Martin J."/>
            <person name="Schackwitz W."/>
            <person name="Grimwood J."/>
            <person name="MohdZainudin N."/>
            <person name="Xue C."/>
            <person name="Wang R."/>
            <person name="Manning V.A."/>
            <person name="Dhillon B."/>
            <person name="Tu Z.J."/>
            <person name="Steffenson B.J."/>
            <person name="Salamov A."/>
            <person name="Sun H."/>
            <person name="Lowry S."/>
            <person name="LaButti K."/>
            <person name="Han J."/>
            <person name="Copeland A."/>
            <person name="Lindquist E."/>
            <person name="Barry K."/>
            <person name="Schmutz J."/>
            <person name="Baker S.E."/>
            <person name="Ciuffetti L.M."/>
            <person name="Grigoriev I.V."/>
            <person name="Zhong S."/>
            <person name="Turgeon B.G."/>
        </authorList>
    </citation>
    <scope>NUCLEOTIDE SEQUENCE [LARGE SCALE GENOMIC DNA]</scope>
    <source>
        <strain evidence="2">C5 / ATCC 48332 / race O</strain>
    </source>
</reference>
<dbReference type="HOGENOM" id="CLU_1396071_0_0_1"/>
<organism evidence="1 2">
    <name type="scientific">Cochliobolus heterostrophus (strain C5 / ATCC 48332 / race O)</name>
    <name type="common">Southern corn leaf blight fungus</name>
    <name type="synonym">Bipolaris maydis</name>
    <dbReference type="NCBI Taxonomy" id="701091"/>
    <lineage>
        <taxon>Eukaryota</taxon>
        <taxon>Fungi</taxon>
        <taxon>Dikarya</taxon>
        <taxon>Ascomycota</taxon>
        <taxon>Pezizomycotina</taxon>
        <taxon>Dothideomycetes</taxon>
        <taxon>Pleosporomycetidae</taxon>
        <taxon>Pleosporales</taxon>
        <taxon>Pleosporineae</taxon>
        <taxon>Pleosporaceae</taxon>
        <taxon>Bipolaris</taxon>
    </lineage>
</organism>
<dbReference type="Proteomes" id="UP000016936">
    <property type="component" value="Unassembled WGS sequence"/>
</dbReference>
<protein>
    <submittedName>
        <fullName evidence="1">Uncharacterized protein</fullName>
    </submittedName>
</protein>
<dbReference type="AlphaFoldDB" id="M2TGK7"/>
<dbReference type="EMBL" id="KB445587">
    <property type="protein sequence ID" value="EMD85634.1"/>
    <property type="molecule type" value="Genomic_DNA"/>
</dbReference>
<gene>
    <name evidence="1" type="ORF">COCHEDRAFT_1161061</name>
</gene>
<evidence type="ECO:0000313" key="1">
    <source>
        <dbReference type="EMBL" id="EMD85634.1"/>
    </source>
</evidence>
<accession>M2TGK7</accession>
<reference evidence="1 2" key="1">
    <citation type="journal article" date="2012" name="PLoS Pathog.">
        <title>Diverse lifestyles and strategies of plant pathogenesis encoded in the genomes of eighteen Dothideomycetes fungi.</title>
        <authorList>
            <person name="Ohm R.A."/>
            <person name="Feau N."/>
            <person name="Henrissat B."/>
            <person name="Schoch C.L."/>
            <person name="Horwitz B.A."/>
            <person name="Barry K.W."/>
            <person name="Condon B.J."/>
            <person name="Copeland A.C."/>
            <person name="Dhillon B."/>
            <person name="Glaser F."/>
            <person name="Hesse C.N."/>
            <person name="Kosti I."/>
            <person name="LaButti K."/>
            <person name="Lindquist E.A."/>
            <person name="Lucas S."/>
            <person name="Salamov A.A."/>
            <person name="Bradshaw R.E."/>
            <person name="Ciuffetti L."/>
            <person name="Hamelin R.C."/>
            <person name="Kema G.H.J."/>
            <person name="Lawrence C."/>
            <person name="Scott J.A."/>
            <person name="Spatafora J.W."/>
            <person name="Turgeon B.G."/>
            <person name="de Wit P.J.G.M."/>
            <person name="Zhong S."/>
            <person name="Goodwin S.B."/>
            <person name="Grigoriev I.V."/>
        </authorList>
    </citation>
    <scope>NUCLEOTIDE SEQUENCE [LARGE SCALE GENOMIC DNA]</scope>
    <source>
        <strain evidence="2">C5 / ATCC 48332 / race O</strain>
    </source>
</reference>
<dbReference type="OMA" id="SENRFCK"/>
<dbReference type="OrthoDB" id="3670100at2759"/>
<evidence type="ECO:0000313" key="2">
    <source>
        <dbReference type="Proteomes" id="UP000016936"/>
    </source>
</evidence>
<proteinExistence type="predicted"/>
<keyword evidence="2" id="KW-1185">Reference proteome</keyword>
<name>M2TGK7_COCH5</name>